<dbReference type="RefSeq" id="WP_002833716.1">
    <property type="nucleotide sequence ID" value="NZ_BEWQ01000005.1"/>
</dbReference>
<keyword evidence="5" id="KW-0133">Cell shape</keyword>
<dbReference type="EMBL" id="CP118739">
    <property type="protein sequence ID" value="WEA57055.1"/>
    <property type="molecule type" value="Genomic_DNA"/>
</dbReference>
<evidence type="ECO:0000256" key="1">
    <source>
        <dbReference type="ARBA" id="ARBA00004651"/>
    </source>
</evidence>
<reference evidence="9 14" key="1">
    <citation type="submission" date="2017-05" db="EMBL/GenBank/DDBJ databases">
        <title>Genome sequence of Pediococcus pentosaceus strain SRCM100892.</title>
        <authorList>
            <person name="Cho S.H."/>
        </authorList>
    </citation>
    <scope>NUCLEOTIDE SEQUENCE [LARGE SCALE GENOMIC DNA]</scope>
    <source>
        <strain evidence="9 14">SRCM100892</strain>
    </source>
</reference>
<feature type="transmembrane region" description="Helical" evidence="8">
    <location>
        <begin position="108"/>
        <end position="129"/>
    </location>
</feature>
<keyword evidence="6 8" id="KW-1133">Transmembrane helix</keyword>
<dbReference type="OMA" id="VCVLEFY"/>
<protein>
    <submittedName>
        <fullName evidence="12">Rod shape-determining protein MreD</fullName>
    </submittedName>
</protein>
<dbReference type="AlphaFoldDB" id="A0A0Q0U1U1"/>
<dbReference type="EMBL" id="CP021474">
    <property type="protein sequence ID" value="ARW19380.1"/>
    <property type="molecule type" value="Genomic_DNA"/>
</dbReference>
<keyword evidence="4 8" id="KW-0812">Transmembrane</keyword>
<dbReference type="Proteomes" id="UP000196118">
    <property type="component" value="Chromosome"/>
</dbReference>
<evidence type="ECO:0000313" key="14">
    <source>
        <dbReference type="Proteomes" id="UP000196118"/>
    </source>
</evidence>
<dbReference type="Proteomes" id="UP001214131">
    <property type="component" value="Chromosome"/>
</dbReference>
<reference evidence="12" key="5">
    <citation type="submission" date="2020-11" db="EMBL/GenBank/DDBJ databases">
        <title>Antibiotic susceptibility profiles of Pediococcus pentosaceus from various origins and their implications for the safety assessment of strains with food-technology applications.</title>
        <authorList>
            <person name="Shani N."/>
            <person name="Oberhaensli S."/>
            <person name="Arias E."/>
        </authorList>
    </citation>
    <scope>NUCLEOTIDE SEQUENCE</scope>
    <source>
        <strain evidence="12">FAM 19164</strain>
        <strain evidence="11">FAM 24207</strain>
    </source>
</reference>
<sequence>MLQSAKLKYIFPIVLLIAFFLDGSLNQIFSSTLFQYPYSMICNLTLMWFVMAIFFEGESQINFTLWSFVIGIIFDWYYTGVFGVDTFIIPIVVMFIRGIRPFVKTTFLIVLGMDMFAMAMYNILFFIVFQMIKMANVTTTFFIGYSFLPTIILNLSIFVILYYPIKTVFRRTRGTNSRSFM</sequence>
<evidence type="ECO:0000313" key="16">
    <source>
        <dbReference type="Proteomes" id="UP000743107"/>
    </source>
</evidence>
<dbReference type="GeneID" id="33061643"/>
<evidence type="ECO:0000313" key="17">
    <source>
        <dbReference type="Proteomes" id="UP001214131"/>
    </source>
</evidence>
<evidence type="ECO:0000313" key="9">
    <source>
        <dbReference type="EMBL" id="ARW19380.1"/>
    </source>
</evidence>
<feature type="transmembrane region" description="Helical" evidence="8">
    <location>
        <begin position="141"/>
        <end position="165"/>
    </location>
</feature>
<dbReference type="GO" id="GO:0008360">
    <property type="term" value="P:regulation of cell shape"/>
    <property type="evidence" value="ECO:0007669"/>
    <property type="project" value="UniProtKB-KW"/>
</dbReference>
<dbReference type="InterPro" id="IPR007227">
    <property type="entry name" value="Cell_shape_determining_MreD"/>
</dbReference>
<dbReference type="Proteomes" id="UP000472573">
    <property type="component" value="Unassembled WGS sequence"/>
</dbReference>
<evidence type="ECO:0000256" key="4">
    <source>
        <dbReference type="ARBA" id="ARBA00022692"/>
    </source>
</evidence>
<accession>A0A8G0ZHF6</accession>
<dbReference type="EMBL" id="JADOFV010000004">
    <property type="protein sequence ID" value="MBF7127869.1"/>
    <property type="molecule type" value="Genomic_DNA"/>
</dbReference>
<evidence type="ECO:0000313" key="13">
    <source>
        <dbReference type="EMBL" id="WEA57055.1"/>
    </source>
</evidence>
<dbReference type="EMBL" id="JADOFP010000003">
    <property type="protein sequence ID" value="MBF7114688.1"/>
    <property type="molecule type" value="Genomic_DNA"/>
</dbReference>
<dbReference type="GO" id="GO:0005886">
    <property type="term" value="C:plasma membrane"/>
    <property type="evidence" value="ECO:0007669"/>
    <property type="project" value="UniProtKB-SubCell"/>
</dbReference>
<feature type="transmembrane region" description="Helical" evidence="8">
    <location>
        <begin position="76"/>
        <end position="96"/>
    </location>
</feature>
<evidence type="ECO:0000256" key="3">
    <source>
        <dbReference type="ARBA" id="ARBA00022475"/>
    </source>
</evidence>
<evidence type="ECO:0000313" key="11">
    <source>
        <dbReference type="EMBL" id="MBF7114688.1"/>
    </source>
</evidence>
<keyword evidence="15" id="KW-1185">Reference proteome</keyword>
<proteinExistence type="inferred from homology"/>
<dbReference type="NCBIfam" id="TIGR03426">
    <property type="entry name" value="shape_MreD"/>
    <property type="match status" value="1"/>
</dbReference>
<reference evidence="15" key="4">
    <citation type="submission" date="2020-03" db="EMBL/GenBank/DDBJ databases">
        <title>SpeciesPrimer: A bioinformatics pipeline dedicated to the design of qPCR primers for the quantification of bacterial species.</title>
        <authorList>
            <person name="Dreier M."/>
            <person name="Berthoud H."/>
            <person name="Shani N."/>
            <person name="Wechsler D."/>
            <person name="Junier P."/>
        </authorList>
    </citation>
    <scope>NUCLEOTIDE SEQUENCE [LARGE SCALE GENOMIC DNA]</scope>
    <source>
        <strain evidence="15">FAM13073</strain>
    </source>
</reference>
<evidence type="ECO:0000256" key="2">
    <source>
        <dbReference type="ARBA" id="ARBA00007776"/>
    </source>
</evidence>
<evidence type="ECO:0000313" key="15">
    <source>
        <dbReference type="Proteomes" id="UP000472573"/>
    </source>
</evidence>
<feature type="transmembrane region" description="Helical" evidence="8">
    <location>
        <begin position="36"/>
        <end position="55"/>
    </location>
</feature>
<dbReference type="EMBL" id="WENB01000004">
    <property type="protein sequence ID" value="KAF0412883.1"/>
    <property type="molecule type" value="Genomic_DNA"/>
</dbReference>
<evidence type="ECO:0000313" key="10">
    <source>
        <dbReference type="EMBL" id="KAF0412883.1"/>
    </source>
</evidence>
<accession>A0A0Q0U1U1</accession>
<comment type="similarity">
    <text evidence="2">Belongs to the MreD family.</text>
</comment>
<reference evidence="13 17" key="6">
    <citation type="submission" date="2023-02" db="EMBL/GenBank/DDBJ databases">
        <title>Comparative genomics and fermentation flavor characterization of five lactic acid bacteria reveal flavor biosynthesis metabolic pathways in fermented muskmelon puree.</title>
        <authorList>
            <person name="Yuan L."/>
            <person name="Li M."/>
            <person name="Xu X."/>
            <person name="Lao F."/>
            <person name="Wu J."/>
        </authorList>
    </citation>
    <scope>NUCLEOTIDE SEQUENCE [LARGE SCALE GENOMIC DNA]</scope>
    <source>
        <strain evidence="13 17">Ca-4</strain>
    </source>
</reference>
<reference evidence="10" key="2">
    <citation type="submission" date="2019-10" db="EMBL/GenBank/DDBJ databases">
        <authorList>
            <person name="Irmler S."/>
            <person name="Berthoud H."/>
            <person name="Roetschi A."/>
            <person name="Arias E."/>
            <person name="Shani N."/>
            <person name="Wuethrich D."/>
            <person name="Bruggmann R."/>
        </authorList>
    </citation>
    <scope>NUCLEOTIDE SEQUENCE</scope>
    <source>
        <strain evidence="10">FAM13073</strain>
    </source>
</reference>
<evidence type="ECO:0000256" key="8">
    <source>
        <dbReference type="SAM" id="Phobius"/>
    </source>
</evidence>
<evidence type="ECO:0000256" key="7">
    <source>
        <dbReference type="ARBA" id="ARBA00023136"/>
    </source>
</evidence>
<keyword evidence="3" id="KW-1003">Cell membrane</keyword>
<name>A0A0Q0U1U1_PEDPE</name>
<evidence type="ECO:0000313" key="12">
    <source>
        <dbReference type="EMBL" id="MBF7127869.1"/>
    </source>
</evidence>
<dbReference type="Proteomes" id="UP001194632">
    <property type="component" value="Unassembled WGS sequence"/>
</dbReference>
<evidence type="ECO:0000256" key="6">
    <source>
        <dbReference type="ARBA" id="ARBA00022989"/>
    </source>
</evidence>
<reference evidence="10" key="3">
    <citation type="submission" date="2019-12" db="EMBL/GenBank/DDBJ databases">
        <title>SpeciesPrimer: A bioinformatics pipeline dedicated to the design of qPCR primers for the quantification of bacterial species.</title>
        <authorList>
            <person name="Dreier M."/>
            <person name="Berthoud H."/>
            <person name="Shani N."/>
            <person name="Wechsler D."/>
            <person name="Junier P."/>
        </authorList>
    </citation>
    <scope>NUCLEOTIDE SEQUENCE</scope>
    <source>
        <strain evidence="10">FAM13073</strain>
    </source>
</reference>
<dbReference type="Pfam" id="PF04093">
    <property type="entry name" value="MreD"/>
    <property type="match status" value="1"/>
</dbReference>
<organism evidence="12 16">
    <name type="scientific">Pediococcus pentosaceus</name>
    <dbReference type="NCBI Taxonomy" id="1255"/>
    <lineage>
        <taxon>Bacteria</taxon>
        <taxon>Bacillati</taxon>
        <taxon>Bacillota</taxon>
        <taxon>Bacilli</taxon>
        <taxon>Lactobacillales</taxon>
        <taxon>Lactobacillaceae</taxon>
        <taxon>Pediococcus</taxon>
    </lineage>
</organism>
<evidence type="ECO:0000256" key="5">
    <source>
        <dbReference type="ARBA" id="ARBA00022960"/>
    </source>
</evidence>
<gene>
    <name evidence="12" type="primary">mreD</name>
    <name evidence="10" type="ORF">GBO79_07015</name>
    <name evidence="11" type="ORF">ITQ90_04130</name>
    <name evidence="12" type="ORF">ITQ97_08665</name>
    <name evidence="13" type="ORF">PWB86_07620</name>
    <name evidence="9" type="ORF">S100892_00793</name>
</gene>
<keyword evidence="7 8" id="KW-0472">Membrane</keyword>
<comment type="subcellular location">
    <subcellularLocation>
        <location evidence="1">Cell membrane</location>
        <topology evidence="1">Multi-pass membrane protein</topology>
    </subcellularLocation>
</comment>
<dbReference type="Proteomes" id="UP000743107">
    <property type="component" value="Unassembled WGS sequence"/>
</dbReference>